<dbReference type="EMBL" id="HBEP01018624">
    <property type="protein sequence ID" value="CAD8488816.1"/>
    <property type="molecule type" value="Transcribed_RNA"/>
</dbReference>
<sequence length="131" mass="14228">MLSLFVSGACGFASVKVDPLCAACQISSDRGEVGSGMMEDTYSWENLTPAGKESMKHCVFTVFKECLAGGLKENSFCETVVSDSADLGWTEVEDHEHDTALELYLNDGASFPAWTTDVLTYRKKVCPANLI</sequence>
<evidence type="ECO:0000313" key="2">
    <source>
        <dbReference type="EMBL" id="CAD8488818.1"/>
    </source>
</evidence>
<evidence type="ECO:0000313" key="1">
    <source>
        <dbReference type="EMBL" id="CAD8488816.1"/>
    </source>
</evidence>
<accession>A0A6T7RTU1</accession>
<protein>
    <submittedName>
        <fullName evidence="1">Uncharacterized protein</fullName>
    </submittedName>
</protein>
<dbReference type="AlphaFoldDB" id="A0A6T7RTU1"/>
<dbReference type="EMBL" id="HBEP01018626">
    <property type="protein sequence ID" value="CAD8488818.1"/>
    <property type="molecule type" value="Transcribed_RNA"/>
</dbReference>
<organism evidence="1">
    <name type="scientific">Phaeocystis antarctica</name>
    <dbReference type="NCBI Taxonomy" id="33657"/>
    <lineage>
        <taxon>Eukaryota</taxon>
        <taxon>Haptista</taxon>
        <taxon>Haptophyta</taxon>
        <taxon>Prymnesiophyceae</taxon>
        <taxon>Phaeocystales</taxon>
        <taxon>Phaeocystaceae</taxon>
        <taxon>Phaeocystis</taxon>
    </lineage>
</organism>
<reference evidence="1" key="1">
    <citation type="submission" date="2021-01" db="EMBL/GenBank/DDBJ databases">
        <authorList>
            <person name="Corre E."/>
            <person name="Pelletier E."/>
            <person name="Niang G."/>
            <person name="Scheremetjew M."/>
            <person name="Finn R."/>
            <person name="Kale V."/>
            <person name="Holt S."/>
            <person name="Cochrane G."/>
            <person name="Meng A."/>
            <person name="Brown T."/>
            <person name="Cohen L."/>
        </authorList>
    </citation>
    <scope>NUCLEOTIDE SEQUENCE</scope>
    <source>
        <strain evidence="1">CCMP1374</strain>
    </source>
</reference>
<name>A0A6T7RTU1_9EUKA</name>
<gene>
    <name evidence="1" type="ORF">PANT1444_LOCUS10435</name>
    <name evidence="2" type="ORF">PANT1444_LOCUS10436</name>
</gene>
<proteinExistence type="predicted"/>